<keyword evidence="3" id="KW-0238">DNA-binding</keyword>
<evidence type="ECO:0000313" key="6">
    <source>
        <dbReference type="EMBL" id="PMD05250.1"/>
    </source>
</evidence>
<protein>
    <submittedName>
        <fullName evidence="6">CopY family transcriptional regulator</fullName>
    </submittedName>
</protein>
<evidence type="ECO:0000313" key="7">
    <source>
        <dbReference type="Proteomes" id="UP000235598"/>
    </source>
</evidence>
<organism evidence="6 7">
    <name type="scientific">Brevibacterium paucivorans</name>
    <dbReference type="NCBI Taxonomy" id="170994"/>
    <lineage>
        <taxon>Bacteria</taxon>
        <taxon>Bacillati</taxon>
        <taxon>Actinomycetota</taxon>
        <taxon>Actinomycetes</taxon>
        <taxon>Micrococcales</taxon>
        <taxon>Brevibacteriaceae</taxon>
        <taxon>Brevibacterium</taxon>
    </lineage>
</organism>
<accession>A0A2N6VM79</accession>
<evidence type="ECO:0000256" key="1">
    <source>
        <dbReference type="ARBA" id="ARBA00011046"/>
    </source>
</evidence>
<feature type="region of interest" description="Disordered" evidence="5">
    <location>
        <begin position="54"/>
        <end position="74"/>
    </location>
</feature>
<dbReference type="Proteomes" id="UP000235598">
    <property type="component" value="Unassembled WGS sequence"/>
</dbReference>
<sequence>MARIREWGELESQIMNFLWDSPAPLGARDIQRLFVDHTPAYSTVMTTLTRLEKKGHVKRGGPSPRKTKFKAVRTNEEQTVDDMVSVLDQANDREAALLAFAGNLDSRDLELLRSAFTK</sequence>
<dbReference type="InterPro" id="IPR005650">
    <property type="entry name" value="BlaI_family"/>
</dbReference>
<dbReference type="Gene3D" id="1.10.10.10">
    <property type="entry name" value="Winged helix-like DNA-binding domain superfamily/Winged helix DNA-binding domain"/>
    <property type="match status" value="1"/>
</dbReference>
<proteinExistence type="inferred from homology"/>
<dbReference type="Pfam" id="PF03965">
    <property type="entry name" value="Penicillinase_R"/>
    <property type="match status" value="1"/>
</dbReference>
<evidence type="ECO:0000256" key="4">
    <source>
        <dbReference type="ARBA" id="ARBA00023163"/>
    </source>
</evidence>
<comment type="similarity">
    <text evidence="1">Belongs to the BlaI transcriptional regulatory family.</text>
</comment>
<dbReference type="SUPFAM" id="SSF46785">
    <property type="entry name" value="Winged helix' DNA-binding domain"/>
    <property type="match status" value="1"/>
</dbReference>
<keyword evidence="2" id="KW-0805">Transcription regulation</keyword>
<gene>
    <name evidence="6" type="ORF">CJ199_09235</name>
</gene>
<name>A0A2N6VM79_9MICO</name>
<dbReference type="InterPro" id="IPR036388">
    <property type="entry name" value="WH-like_DNA-bd_sf"/>
</dbReference>
<reference evidence="6 7" key="1">
    <citation type="submission" date="2017-09" db="EMBL/GenBank/DDBJ databases">
        <title>Bacterial strain isolated from the female urinary microbiota.</title>
        <authorList>
            <person name="Thomas-White K."/>
            <person name="Kumar N."/>
            <person name="Forster S."/>
            <person name="Putonti C."/>
            <person name="Lawley T."/>
            <person name="Wolfe A.J."/>
        </authorList>
    </citation>
    <scope>NUCLEOTIDE SEQUENCE [LARGE SCALE GENOMIC DNA]</scope>
    <source>
        <strain evidence="6 7">UMB1301</strain>
    </source>
</reference>
<evidence type="ECO:0000256" key="3">
    <source>
        <dbReference type="ARBA" id="ARBA00023125"/>
    </source>
</evidence>
<dbReference type="AlphaFoldDB" id="A0A2N6VM79"/>
<dbReference type="EMBL" id="PNHK01000003">
    <property type="protein sequence ID" value="PMD05250.1"/>
    <property type="molecule type" value="Genomic_DNA"/>
</dbReference>
<dbReference type="GO" id="GO:0045892">
    <property type="term" value="P:negative regulation of DNA-templated transcription"/>
    <property type="evidence" value="ECO:0007669"/>
    <property type="project" value="InterPro"/>
</dbReference>
<dbReference type="InterPro" id="IPR036390">
    <property type="entry name" value="WH_DNA-bd_sf"/>
</dbReference>
<evidence type="ECO:0000256" key="2">
    <source>
        <dbReference type="ARBA" id="ARBA00023015"/>
    </source>
</evidence>
<dbReference type="RefSeq" id="WP_102239191.1">
    <property type="nucleotide sequence ID" value="NZ_PNHK01000003.1"/>
</dbReference>
<dbReference type="GO" id="GO:0003677">
    <property type="term" value="F:DNA binding"/>
    <property type="evidence" value="ECO:0007669"/>
    <property type="project" value="UniProtKB-KW"/>
</dbReference>
<dbReference type="OrthoDB" id="9813987at2"/>
<feature type="compositionally biased region" description="Basic residues" evidence="5">
    <location>
        <begin position="54"/>
        <end position="71"/>
    </location>
</feature>
<keyword evidence="4" id="KW-0804">Transcription</keyword>
<evidence type="ECO:0000256" key="5">
    <source>
        <dbReference type="SAM" id="MobiDB-lite"/>
    </source>
</evidence>
<comment type="caution">
    <text evidence="6">The sequence shown here is derived from an EMBL/GenBank/DDBJ whole genome shotgun (WGS) entry which is preliminary data.</text>
</comment>